<organism evidence="2 3">
    <name type="scientific">Liparis tanakae</name>
    <name type="common">Tanaka's snailfish</name>
    <dbReference type="NCBI Taxonomy" id="230148"/>
    <lineage>
        <taxon>Eukaryota</taxon>
        <taxon>Metazoa</taxon>
        <taxon>Chordata</taxon>
        <taxon>Craniata</taxon>
        <taxon>Vertebrata</taxon>
        <taxon>Euteleostomi</taxon>
        <taxon>Actinopterygii</taxon>
        <taxon>Neopterygii</taxon>
        <taxon>Teleostei</taxon>
        <taxon>Neoteleostei</taxon>
        <taxon>Acanthomorphata</taxon>
        <taxon>Eupercaria</taxon>
        <taxon>Perciformes</taxon>
        <taxon>Cottioidei</taxon>
        <taxon>Cottales</taxon>
        <taxon>Liparidae</taxon>
        <taxon>Liparis</taxon>
    </lineage>
</organism>
<dbReference type="Proteomes" id="UP000314294">
    <property type="component" value="Unassembled WGS sequence"/>
</dbReference>
<evidence type="ECO:0000313" key="3">
    <source>
        <dbReference type="Proteomes" id="UP000314294"/>
    </source>
</evidence>
<gene>
    <name evidence="2" type="ORF">EYF80_028011</name>
</gene>
<proteinExistence type="predicted"/>
<protein>
    <submittedName>
        <fullName evidence="2">Uncharacterized protein</fullName>
    </submittedName>
</protein>
<reference evidence="2 3" key="1">
    <citation type="submission" date="2019-03" db="EMBL/GenBank/DDBJ databases">
        <title>First draft genome of Liparis tanakae, snailfish: a comprehensive survey of snailfish specific genes.</title>
        <authorList>
            <person name="Kim W."/>
            <person name="Song I."/>
            <person name="Jeong J.-H."/>
            <person name="Kim D."/>
            <person name="Kim S."/>
            <person name="Ryu S."/>
            <person name="Song J.Y."/>
            <person name="Lee S.K."/>
        </authorList>
    </citation>
    <scope>NUCLEOTIDE SEQUENCE [LARGE SCALE GENOMIC DNA]</scope>
    <source>
        <tissue evidence="2">Muscle</tissue>
    </source>
</reference>
<dbReference type="EMBL" id="SRLO01000308">
    <property type="protein sequence ID" value="TNN61789.1"/>
    <property type="molecule type" value="Genomic_DNA"/>
</dbReference>
<dbReference type="AlphaFoldDB" id="A0A4Z2H7L2"/>
<name>A0A4Z2H7L2_9TELE</name>
<keyword evidence="3" id="KW-1185">Reference proteome</keyword>
<accession>A0A4Z2H7L2</accession>
<comment type="caution">
    <text evidence="2">The sequence shown here is derived from an EMBL/GenBank/DDBJ whole genome shotgun (WGS) entry which is preliminary data.</text>
</comment>
<evidence type="ECO:0000313" key="2">
    <source>
        <dbReference type="EMBL" id="TNN61789.1"/>
    </source>
</evidence>
<feature type="region of interest" description="Disordered" evidence="1">
    <location>
        <begin position="54"/>
        <end position="87"/>
    </location>
</feature>
<evidence type="ECO:0000256" key="1">
    <source>
        <dbReference type="SAM" id="MobiDB-lite"/>
    </source>
</evidence>
<sequence length="87" mass="9397">MESGASWSVLERLGASSSQRGGKAGRGYFPPLMMSFGTIRCRAVESTVSLQLHQSTPHLESTEAKHSISSARTAVHEHSWEQAGGNR</sequence>